<proteinExistence type="predicted"/>
<sequence>MISEETLRWLQQLSDRCDPPPWRASVEGRDHDSGEDMIMTGPDGDRGEDIYVTRDSGPASAPYLDLIAAARTYLPVLIDELRAARQQ</sequence>
<feature type="region of interest" description="Disordered" evidence="1">
    <location>
        <begin position="18"/>
        <end position="47"/>
    </location>
</feature>
<keyword evidence="3" id="KW-1185">Reference proteome</keyword>
<name>A0ABQ4DE65_9CELL</name>
<evidence type="ECO:0000256" key="1">
    <source>
        <dbReference type="SAM" id="MobiDB-lite"/>
    </source>
</evidence>
<comment type="caution">
    <text evidence="2">The sequence shown here is derived from an EMBL/GenBank/DDBJ whole genome shotgun (WGS) entry which is preliminary data.</text>
</comment>
<organism evidence="2 3">
    <name type="scientific">Cellulomonas oligotrophica</name>
    <dbReference type="NCBI Taxonomy" id="931536"/>
    <lineage>
        <taxon>Bacteria</taxon>
        <taxon>Bacillati</taxon>
        <taxon>Actinomycetota</taxon>
        <taxon>Actinomycetes</taxon>
        <taxon>Micrococcales</taxon>
        <taxon>Cellulomonadaceae</taxon>
        <taxon>Cellulomonas</taxon>
    </lineage>
</organism>
<reference evidence="2 3" key="1">
    <citation type="submission" date="2021-01" db="EMBL/GenBank/DDBJ databases">
        <title>Whole genome shotgun sequence of Cellulomonas oligotrophica NBRC 109435.</title>
        <authorList>
            <person name="Komaki H."/>
            <person name="Tamura T."/>
        </authorList>
    </citation>
    <scope>NUCLEOTIDE SEQUENCE [LARGE SCALE GENOMIC DNA]</scope>
    <source>
        <strain evidence="2 3">NBRC 109435</strain>
    </source>
</reference>
<dbReference type="Proteomes" id="UP000618382">
    <property type="component" value="Unassembled WGS sequence"/>
</dbReference>
<accession>A0ABQ4DE65</accession>
<evidence type="ECO:0000313" key="2">
    <source>
        <dbReference type="EMBL" id="GIG33587.1"/>
    </source>
</evidence>
<protein>
    <submittedName>
        <fullName evidence="2">Uncharacterized protein</fullName>
    </submittedName>
</protein>
<dbReference type="EMBL" id="BONN01000008">
    <property type="protein sequence ID" value="GIG33587.1"/>
    <property type="molecule type" value="Genomic_DNA"/>
</dbReference>
<evidence type="ECO:0000313" key="3">
    <source>
        <dbReference type="Proteomes" id="UP000618382"/>
    </source>
</evidence>
<gene>
    <name evidence="2" type="ORF">Col01nite_27460</name>
</gene>